<gene>
    <name evidence="4" type="ORF">KHB02_007350</name>
    <name evidence="3" type="ORF">KHB02_31755</name>
</gene>
<dbReference type="NCBIfam" id="TIGR02220">
    <property type="entry name" value="phg_TIGR02220"/>
    <property type="match status" value="1"/>
</dbReference>
<accession>A0A942T3Z8</accession>
<proteinExistence type="predicted"/>
<keyword evidence="5" id="KW-1185">Reference proteome</keyword>
<dbReference type="RefSeq" id="WP_213145772.1">
    <property type="nucleotide sequence ID" value="NZ_JAGYPE020000009.1"/>
</dbReference>
<evidence type="ECO:0000256" key="1">
    <source>
        <dbReference type="SAM" id="MobiDB-lite"/>
    </source>
</evidence>
<feature type="compositionally biased region" description="Polar residues" evidence="1">
    <location>
        <begin position="128"/>
        <end position="137"/>
    </location>
</feature>
<evidence type="ECO:0000313" key="4">
    <source>
        <dbReference type="EMBL" id="MCH6265342.1"/>
    </source>
</evidence>
<dbReference type="AlphaFoldDB" id="A0A942T3Z8"/>
<comment type="caution">
    <text evidence="3">The sequence shown here is derived from an EMBL/GenBank/DDBJ whole genome shotgun (WGS) entry which is preliminary data.</text>
</comment>
<feature type="domain" description="Phage conserved hypothetical protein C-terminal" evidence="2">
    <location>
        <begin position="170"/>
        <end position="241"/>
    </location>
</feature>
<dbReference type="InterPro" id="IPR011741">
    <property type="entry name" value="Phg_2220_C"/>
</dbReference>
<reference evidence="3" key="1">
    <citation type="submission" date="2021-05" db="EMBL/GenBank/DDBJ databases">
        <title>Novel Bacillus species.</title>
        <authorList>
            <person name="Liu G."/>
        </authorList>
    </citation>
    <scope>NUCLEOTIDE SEQUENCE</scope>
    <source>
        <strain evidence="3 5">FJAT-50051</strain>
    </source>
</reference>
<feature type="region of interest" description="Disordered" evidence="1">
    <location>
        <begin position="107"/>
        <end position="137"/>
    </location>
</feature>
<organism evidence="3">
    <name type="scientific">Neobacillus citreus</name>
    <dbReference type="NCBI Taxonomy" id="2833578"/>
    <lineage>
        <taxon>Bacteria</taxon>
        <taxon>Bacillati</taxon>
        <taxon>Bacillota</taxon>
        <taxon>Bacilli</taxon>
        <taxon>Bacillales</taxon>
        <taxon>Bacillaceae</taxon>
        <taxon>Neobacillus</taxon>
    </lineage>
</organism>
<dbReference type="EMBL" id="JAGYPE010000006">
    <property type="protein sequence ID" value="MBS4185970.1"/>
    <property type="molecule type" value="Genomic_DNA"/>
</dbReference>
<evidence type="ECO:0000259" key="2">
    <source>
        <dbReference type="Pfam" id="PF09524"/>
    </source>
</evidence>
<name>A0A942T3Z8_9BACI</name>
<evidence type="ECO:0000313" key="3">
    <source>
        <dbReference type="EMBL" id="MBS4185970.1"/>
    </source>
</evidence>
<evidence type="ECO:0000313" key="5">
    <source>
        <dbReference type="Proteomes" id="UP000677265"/>
    </source>
</evidence>
<dbReference type="Proteomes" id="UP000677265">
    <property type="component" value="Unassembled WGS sequence"/>
</dbReference>
<dbReference type="Pfam" id="PF09524">
    <property type="entry name" value="Phg_2220_C"/>
    <property type="match status" value="1"/>
</dbReference>
<protein>
    <submittedName>
        <fullName evidence="3">Conserved phage C-terminal domain-containing protein</fullName>
    </submittedName>
</protein>
<sequence>MSKLLINENPVMIIPSLAVKIGLNEAVILQQIHYWVHGSRHVIEGRKWIFNTYKDWQEQLPFWSESTIKRAIHSLEKQGLLLSGNWNRSKMDKTKWYTIDYQRLEELTESEPMNPSEEPQSADHETAATETDPNHTQVDLYELLDDNGDEYMPQPATPSPAVEKIPVAEVIHYLNEKTNAAYMPSSPKTKELIRARAREGFTLEDFKAVIDLKTAEWLEDPVMCKYLRPETLFGSKFEAYRNQKLWKKELTEEDFDLDE</sequence>
<dbReference type="EMBL" id="JAGYPE020000009">
    <property type="protein sequence ID" value="MCH6265342.1"/>
    <property type="molecule type" value="Genomic_DNA"/>
</dbReference>